<dbReference type="PANTHER" id="PTHR43272:SF33">
    <property type="entry name" value="AMP-BINDING DOMAIN-CONTAINING PROTEIN-RELATED"/>
    <property type="match status" value="1"/>
</dbReference>
<dbReference type="Proteomes" id="UP000245591">
    <property type="component" value="Unassembled WGS sequence"/>
</dbReference>
<gene>
    <name evidence="4" type="ORF">BB558_002957</name>
</gene>
<dbReference type="InterPro" id="IPR000873">
    <property type="entry name" value="AMP-dep_synth/lig_dom"/>
</dbReference>
<reference evidence="4 5" key="1">
    <citation type="journal article" date="2018" name="MBio">
        <title>Comparative Genomics Reveals the Core Gene Toolbox for the Fungus-Insect Symbiosis.</title>
        <authorList>
            <person name="Wang Y."/>
            <person name="Stata M."/>
            <person name="Wang W."/>
            <person name="Stajich J.E."/>
            <person name="White M.M."/>
            <person name="Moncalvo J.M."/>
        </authorList>
    </citation>
    <scope>NUCLEOTIDE SEQUENCE [LARGE SCALE GENOMIC DNA]</scope>
    <source>
        <strain evidence="4 5">AUS-126-30</strain>
    </source>
</reference>
<dbReference type="SUPFAM" id="SSF56801">
    <property type="entry name" value="Acetyl-CoA synthetase-like"/>
    <property type="match status" value="2"/>
</dbReference>
<feature type="domain" description="AMP-dependent synthetase/ligase" evidence="3">
    <location>
        <begin position="65"/>
        <end position="505"/>
    </location>
</feature>
<keyword evidence="2" id="KW-0067">ATP-binding</keyword>
<sequence>MKFDKETLSYIVPNSEENGFSPIIRRLGDEREPASFDKLKTIHDIFWNTATENPNTPFVGHRPFDPKTNSFLPYQFMTYGEVARRADNLGSGIIHIAQKHSSTPEEKETVNSRNWCVAIYSINRPEWRIVDHALPTQSLYSVALYDTLGESSTEYILNHSDALIVFCSLDKVSKLLQMLPNTPKIKAIICMDDIHSQKARNPPVHIPSPFNTTSIDVLKSWAGSLNIGLYDMKEVEAIGAADKIEQHIPKPTDIYTLLYTSGTTGNPKGVVTTHHNYTESTKTFYIVCAHLPTPVYISYLPLAHCYGRSMENYVILRGGQIGYFCGDIARILEDCRALQPTVFPGVPRLLNRFYDMMSSIIENTPGVMGEISRRALSEKLVNLRSGRGNTHPIWDNLVFNKLKALISSNLNSMGSGSAPVEPRVLDFLRVVLSIQITEGFGMTENSASTLSQLPTDLTSGNIGVPLPRVEVRLCSVPEMNYYVEDEPCARGELLIRSEANFKEYLKEKEKTDEVMIGDRWFATGDIAKINPNGTISIIDRKKSIFKLSQGEYVAPERLENVLSKQPLILQSFIYGNSRQNHIVAVIVPDPGVFIPWATSLLKSKNEVLDDLSLESLTKNETVKHHFLLETQRLSRESKVQGFEIVKSIHLEHVPFDIEDEPCARGELLIRSEANFKEYLKEKEKTDEVMIGDRWFATGDIAKINPNGTISIIDRKKSIFKLSQGEYVAPERLENVLSKQPLILQSFIYGNSRQNHIVAVIVPDPGVFIPWATSLLKSKNEVLDDLSLESLTKNETVKHHFLLETQRLSRESKVQGFEIVKSIHLEHVPFDIEVNKLLTPTMKLKRFDAAKYYVDVIEKLYSNQTFLP</sequence>
<accession>A0A2U1J7C3</accession>
<keyword evidence="5" id="KW-1185">Reference proteome</keyword>
<dbReference type="AlphaFoldDB" id="A0A2U1J7C3"/>
<evidence type="ECO:0000313" key="4">
    <source>
        <dbReference type="EMBL" id="PWA00976.1"/>
    </source>
</evidence>
<dbReference type="GO" id="GO:0004467">
    <property type="term" value="F:long-chain fatty acid-CoA ligase activity"/>
    <property type="evidence" value="ECO:0007669"/>
    <property type="project" value="TreeGrafter"/>
</dbReference>
<dbReference type="InterPro" id="IPR020845">
    <property type="entry name" value="AMP-binding_CS"/>
</dbReference>
<keyword evidence="1" id="KW-0547">Nucleotide-binding</keyword>
<dbReference type="PROSITE" id="PS00455">
    <property type="entry name" value="AMP_BINDING"/>
    <property type="match status" value="1"/>
</dbReference>
<evidence type="ECO:0000259" key="3">
    <source>
        <dbReference type="Pfam" id="PF00501"/>
    </source>
</evidence>
<evidence type="ECO:0000256" key="1">
    <source>
        <dbReference type="ARBA" id="ARBA00022741"/>
    </source>
</evidence>
<evidence type="ECO:0000313" key="5">
    <source>
        <dbReference type="Proteomes" id="UP000245591"/>
    </source>
</evidence>
<organism evidence="4 5">
    <name type="scientific">Smittium angustum</name>
    <dbReference type="NCBI Taxonomy" id="133377"/>
    <lineage>
        <taxon>Eukaryota</taxon>
        <taxon>Fungi</taxon>
        <taxon>Fungi incertae sedis</taxon>
        <taxon>Zoopagomycota</taxon>
        <taxon>Kickxellomycotina</taxon>
        <taxon>Harpellomycetes</taxon>
        <taxon>Harpellales</taxon>
        <taxon>Legeriomycetaceae</taxon>
        <taxon>Smittium</taxon>
    </lineage>
</organism>
<dbReference type="GO" id="GO:0005524">
    <property type="term" value="F:ATP binding"/>
    <property type="evidence" value="ECO:0007669"/>
    <property type="project" value="UniProtKB-KW"/>
</dbReference>
<evidence type="ECO:0000256" key="2">
    <source>
        <dbReference type="ARBA" id="ARBA00022840"/>
    </source>
</evidence>
<dbReference type="EMBL" id="MBFU01000259">
    <property type="protein sequence ID" value="PWA00976.1"/>
    <property type="molecule type" value="Genomic_DNA"/>
</dbReference>
<dbReference type="Gene3D" id="3.40.50.12780">
    <property type="entry name" value="N-terminal domain of ligase-like"/>
    <property type="match status" value="1"/>
</dbReference>
<protein>
    <recommendedName>
        <fullName evidence="3">AMP-dependent synthetase/ligase domain-containing protein</fullName>
    </recommendedName>
</protein>
<dbReference type="GO" id="GO:0016020">
    <property type="term" value="C:membrane"/>
    <property type="evidence" value="ECO:0007669"/>
    <property type="project" value="TreeGrafter"/>
</dbReference>
<proteinExistence type="predicted"/>
<dbReference type="Gene3D" id="2.30.38.10">
    <property type="entry name" value="Luciferase, Domain 3"/>
    <property type="match status" value="1"/>
</dbReference>
<dbReference type="GO" id="GO:0005783">
    <property type="term" value="C:endoplasmic reticulum"/>
    <property type="evidence" value="ECO:0007669"/>
    <property type="project" value="TreeGrafter"/>
</dbReference>
<dbReference type="PANTHER" id="PTHR43272">
    <property type="entry name" value="LONG-CHAIN-FATTY-ACID--COA LIGASE"/>
    <property type="match status" value="1"/>
</dbReference>
<name>A0A2U1J7C3_SMIAN</name>
<comment type="caution">
    <text evidence="4">The sequence shown here is derived from an EMBL/GenBank/DDBJ whole genome shotgun (WGS) entry which is preliminary data.</text>
</comment>
<dbReference type="InterPro" id="IPR042099">
    <property type="entry name" value="ANL_N_sf"/>
</dbReference>
<dbReference type="Pfam" id="PF00501">
    <property type="entry name" value="AMP-binding"/>
    <property type="match status" value="1"/>
</dbReference>